<name>A0ABT9XYH0_9BACI</name>
<organism evidence="2 3">
    <name type="scientific">Neobacillus ginsengisoli</name>
    <dbReference type="NCBI Taxonomy" id="904295"/>
    <lineage>
        <taxon>Bacteria</taxon>
        <taxon>Bacillati</taxon>
        <taxon>Bacillota</taxon>
        <taxon>Bacilli</taxon>
        <taxon>Bacillales</taxon>
        <taxon>Bacillaceae</taxon>
        <taxon>Neobacillus</taxon>
    </lineage>
</organism>
<dbReference type="RefSeq" id="WP_307409375.1">
    <property type="nucleotide sequence ID" value="NZ_JAUSTW010000005.1"/>
</dbReference>
<keyword evidence="1" id="KW-0812">Transmembrane</keyword>
<dbReference type="EMBL" id="JAUSTW010000005">
    <property type="protein sequence ID" value="MDQ0199962.1"/>
    <property type="molecule type" value="Genomic_DNA"/>
</dbReference>
<keyword evidence="1" id="KW-0472">Membrane</keyword>
<reference evidence="2 3" key="1">
    <citation type="submission" date="2023-07" db="EMBL/GenBank/DDBJ databases">
        <title>Genomic Encyclopedia of Type Strains, Phase IV (KMG-IV): sequencing the most valuable type-strain genomes for metagenomic binning, comparative biology and taxonomic classification.</title>
        <authorList>
            <person name="Goeker M."/>
        </authorList>
    </citation>
    <scope>NUCLEOTIDE SEQUENCE [LARGE SCALE GENOMIC DNA]</scope>
    <source>
        <strain evidence="2 3">DSM 27594</strain>
    </source>
</reference>
<dbReference type="Proteomes" id="UP001224122">
    <property type="component" value="Unassembled WGS sequence"/>
</dbReference>
<sequence length="56" mass="6583">MATIIFIYSTRYSFEFYEGFLGLIVNIIVVMVLNLVFAKKEQTRTNKVIETLFNKD</sequence>
<keyword evidence="3" id="KW-1185">Reference proteome</keyword>
<evidence type="ECO:0000313" key="3">
    <source>
        <dbReference type="Proteomes" id="UP001224122"/>
    </source>
</evidence>
<comment type="caution">
    <text evidence="2">The sequence shown here is derived from an EMBL/GenBank/DDBJ whole genome shotgun (WGS) entry which is preliminary data.</text>
</comment>
<keyword evidence="1" id="KW-1133">Transmembrane helix</keyword>
<gene>
    <name evidence="2" type="ORF">J2S10_003145</name>
</gene>
<evidence type="ECO:0000313" key="2">
    <source>
        <dbReference type="EMBL" id="MDQ0199962.1"/>
    </source>
</evidence>
<evidence type="ECO:0000256" key="1">
    <source>
        <dbReference type="SAM" id="Phobius"/>
    </source>
</evidence>
<feature type="transmembrane region" description="Helical" evidence="1">
    <location>
        <begin position="20"/>
        <end position="37"/>
    </location>
</feature>
<protein>
    <submittedName>
        <fullName evidence="2">Uncharacterized protein</fullName>
    </submittedName>
</protein>
<proteinExistence type="predicted"/>
<accession>A0ABT9XYH0</accession>